<comment type="caution">
    <text evidence="1">The sequence shown here is derived from an EMBL/GenBank/DDBJ whole genome shotgun (WGS) entry which is preliminary data.</text>
</comment>
<evidence type="ECO:0008006" key="3">
    <source>
        <dbReference type="Google" id="ProtNLM"/>
    </source>
</evidence>
<organism evidence="1 2">
    <name type="scientific">Candidatus Kapaibacterium thiocyanatum</name>
    <dbReference type="NCBI Taxonomy" id="1895771"/>
    <lineage>
        <taxon>Bacteria</taxon>
        <taxon>Pseudomonadati</taxon>
        <taxon>Candidatus Kapaibacteriota</taxon>
        <taxon>Candidatus Kapaibacteriia</taxon>
        <taxon>Candidatus Kapaibacteriales</taxon>
        <taxon>Candidatus Kapaibacteriaceae</taxon>
        <taxon>Candidatus Kapaibacterium</taxon>
    </lineage>
</organism>
<evidence type="ECO:0000313" key="2">
    <source>
        <dbReference type="Proteomes" id="UP000184233"/>
    </source>
</evidence>
<gene>
    <name evidence="1" type="ORF">BGO89_12300</name>
</gene>
<protein>
    <recommendedName>
        <fullName evidence="3">DUF4382 domain-containing protein</fullName>
    </recommendedName>
</protein>
<dbReference type="Proteomes" id="UP000184233">
    <property type="component" value="Unassembled WGS sequence"/>
</dbReference>
<dbReference type="EMBL" id="MKVH01000024">
    <property type="protein sequence ID" value="OJX57263.1"/>
    <property type="molecule type" value="Genomic_DNA"/>
</dbReference>
<dbReference type="AlphaFoldDB" id="A0A1M3KY05"/>
<reference evidence="1 2" key="1">
    <citation type="submission" date="2016-09" db="EMBL/GenBank/DDBJ databases">
        <title>Genome-resolved meta-omics ties microbial dynamics to process performance in biotechnology for thiocyanate degradation.</title>
        <authorList>
            <person name="Kantor R.S."/>
            <person name="Huddy R.J."/>
            <person name="Iyer R."/>
            <person name="Thomas B.C."/>
            <person name="Brown C.T."/>
            <person name="Anantharaman K."/>
            <person name="Tringe S."/>
            <person name="Hettich R.L."/>
            <person name="Harrison S.T."/>
            <person name="Banfield J.F."/>
        </authorList>
    </citation>
    <scope>NUCLEOTIDE SEQUENCE [LARGE SCALE GENOMIC DNA]</scope>
    <source>
        <strain evidence="1">59-99</strain>
    </source>
</reference>
<evidence type="ECO:0000313" key="1">
    <source>
        <dbReference type="EMBL" id="OJX57263.1"/>
    </source>
</evidence>
<accession>A0A1M3KY05</accession>
<proteinExistence type="predicted"/>
<name>A0A1M3KY05_9BACT</name>
<sequence length="226" mass="24649">MMVAIALIAGCTSSSDPSPEPRLEMRTSMSSDMVKATSVKTGAVQGGLFADSIRVDSVRILISRIKLKRSDEDTTNGGRDVKTGPALIVFARAGVRTAFNTPIPTGTYDKIKLEMHKFSGSEADQYRNDPTFGDFAADRVTVIVDGTVYEGGTGTPFRLENDDTENLWMKFDPYVSITSSTTTSVALDFDAVQVFRAGGSLLHPRDPRASITLRDRLKLAFKLTKR</sequence>
<dbReference type="STRING" id="1895771.BGO89_12300"/>